<dbReference type="AlphaFoldDB" id="A0A140DTK2"/>
<keyword evidence="2 3" id="KW-0067">ATP-binding</keyword>
<dbReference type="InterPro" id="IPR012833">
    <property type="entry name" value="NrdD"/>
</dbReference>
<dbReference type="STRING" id="1702221.AALO17_08450"/>
<evidence type="ECO:0000313" key="6">
    <source>
        <dbReference type="Proteomes" id="UP000069771"/>
    </source>
</evidence>
<dbReference type="PATRIC" id="fig|1702221.3.peg.818"/>
<gene>
    <name evidence="5" type="ORF">AALO17_08450</name>
</gene>
<evidence type="ECO:0000259" key="4">
    <source>
        <dbReference type="PROSITE" id="PS51161"/>
    </source>
</evidence>
<protein>
    <recommendedName>
        <fullName evidence="4">ATP-cone domain-containing protein</fullName>
    </recommendedName>
</protein>
<keyword evidence="6" id="KW-1185">Reference proteome</keyword>
<dbReference type="GO" id="GO:0008998">
    <property type="term" value="F:ribonucleoside-triphosphate reductase (thioredoxin) activity"/>
    <property type="evidence" value="ECO:0007669"/>
    <property type="project" value="InterPro"/>
</dbReference>
<organism evidence="5 6">
    <name type="scientific">Faecalibaculum rodentium</name>
    <dbReference type="NCBI Taxonomy" id="1702221"/>
    <lineage>
        <taxon>Bacteria</taxon>
        <taxon>Bacillati</taxon>
        <taxon>Bacillota</taxon>
        <taxon>Erysipelotrichia</taxon>
        <taxon>Erysipelotrichales</taxon>
        <taxon>Erysipelotrichaceae</taxon>
        <taxon>Faecalibaculum</taxon>
    </lineage>
</organism>
<evidence type="ECO:0000313" key="5">
    <source>
        <dbReference type="EMBL" id="AMK53979.1"/>
    </source>
</evidence>
<dbReference type="KEGG" id="fro:AALO17_08450"/>
<dbReference type="GO" id="GO:0004748">
    <property type="term" value="F:ribonucleoside-diphosphate reductase activity, thioredoxin disulfide as acceptor"/>
    <property type="evidence" value="ECO:0007669"/>
    <property type="project" value="TreeGrafter"/>
</dbReference>
<dbReference type="PANTHER" id="PTHR21075">
    <property type="entry name" value="ANAEROBIC RIBONUCLEOSIDE-TRIPHOSPHATE REDUCTASE"/>
    <property type="match status" value="1"/>
</dbReference>
<dbReference type="GO" id="GO:0009265">
    <property type="term" value="P:2'-deoxyribonucleotide biosynthetic process"/>
    <property type="evidence" value="ECO:0007669"/>
    <property type="project" value="TreeGrafter"/>
</dbReference>
<dbReference type="PROSITE" id="PS51161">
    <property type="entry name" value="ATP_CONE"/>
    <property type="match status" value="1"/>
</dbReference>
<evidence type="ECO:0000256" key="3">
    <source>
        <dbReference type="PROSITE-ProRule" id="PRU00492"/>
    </source>
</evidence>
<dbReference type="RefSeq" id="WP_082743227.1">
    <property type="nucleotide sequence ID" value="NZ_CAMNXC010000019.1"/>
</dbReference>
<dbReference type="Proteomes" id="UP000069771">
    <property type="component" value="Chromosome"/>
</dbReference>
<sequence length="649" mass="72932">MNWQVVKRDGTAVAFDVGKIMKAMEKAFASLGDVPDRSILQMLALRVSADFMPKVSDGRISVEQIQDSAERILSLAGYAEAAKAYILYRKQREHVRALEDSSSRYASLTKSYLERPESTGSQEMDAVYSLGGLMLSNSGEVTRHYWLGSIFDEQSARAHNDGWLHIHDLEMLAPGSAGWDIRGLIQKGLHVRGQISSRPPRHLNALCAQLVNFITIMQNEWSGAQSISHFDTCLAPFVKKDGLRPEQVKSAMETLVYGLNTPSRWGTQPAFSNVVFDLCVPREWKDAEADPDSGIRYGDCEPEMQMIREAFFSVLADGDTEGRGFPFPIPVIRIDRACPEEREIFEAAARYGNPVFARNSPPMEGFFSWEGGRCSLGAVTLNLPRIAWSSRDEESFFRKLEETARLAARILETRRQVIRRFFDSGLYPCTKGYLESLDSGYCAIGVIGMNEACQNACFIHQDLRSGRGQAFAVKVLQFLRDITDSLDRFVLMATPAEGVSQRLAELDLQTCQGIRTAGTAEAPYYTNSSQLAVDATDDLFEAVRIQERLQQFFSGGCFFSIPYTSKLGSRELALLEKRLQEKSFLPVFAFSPTWSVCPRHGFSSGRQESCPVCRTEAEVWIRVSGYYRPLSQVNKAKKQEYQDRKVYMI</sequence>
<dbReference type="PANTHER" id="PTHR21075:SF0">
    <property type="entry name" value="ANAEROBIC RIBONUCLEOSIDE-TRIPHOSPHATE REDUCTASE"/>
    <property type="match status" value="1"/>
</dbReference>
<evidence type="ECO:0000256" key="2">
    <source>
        <dbReference type="ARBA" id="ARBA00022840"/>
    </source>
</evidence>
<dbReference type="GeneID" id="78477646"/>
<dbReference type="GO" id="GO:0005524">
    <property type="term" value="F:ATP binding"/>
    <property type="evidence" value="ECO:0007669"/>
    <property type="project" value="UniProtKB-UniRule"/>
</dbReference>
<dbReference type="Gene3D" id="3.20.70.20">
    <property type="match status" value="1"/>
</dbReference>
<dbReference type="GO" id="GO:0006260">
    <property type="term" value="P:DNA replication"/>
    <property type="evidence" value="ECO:0007669"/>
    <property type="project" value="InterPro"/>
</dbReference>
<proteinExistence type="predicted"/>
<dbReference type="EMBL" id="CP011391">
    <property type="protein sequence ID" value="AMK53979.1"/>
    <property type="molecule type" value="Genomic_DNA"/>
</dbReference>
<feature type="domain" description="ATP-cone" evidence="4">
    <location>
        <begin position="3"/>
        <end position="96"/>
    </location>
</feature>
<name>A0A140DTK2_9FIRM</name>
<dbReference type="SUPFAM" id="SSF51998">
    <property type="entry name" value="PFL-like glycyl radical enzymes"/>
    <property type="match status" value="1"/>
</dbReference>
<reference evidence="5 6" key="1">
    <citation type="journal article" date="2016" name="Gut Pathog.">
        <title>Whole genome sequencing of "Faecalibaculum rodentium" ALO17, isolated from C57BL/6J laboratory mouse feces.</title>
        <authorList>
            <person name="Lim S."/>
            <person name="Chang D.H."/>
            <person name="Ahn S."/>
            <person name="Kim B.C."/>
        </authorList>
    </citation>
    <scope>NUCLEOTIDE SEQUENCE [LARGE SCALE GENOMIC DNA]</scope>
    <source>
        <strain evidence="5 6">Alo17</strain>
    </source>
</reference>
<dbReference type="Pfam" id="PF13597">
    <property type="entry name" value="NRDD"/>
    <property type="match status" value="1"/>
</dbReference>
<dbReference type="OrthoDB" id="9804622at2"/>
<dbReference type="Pfam" id="PF03477">
    <property type="entry name" value="ATP-cone"/>
    <property type="match status" value="1"/>
</dbReference>
<dbReference type="GO" id="GO:0031250">
    <property type="term" value="C:anaerobic ribonucleoside-triphosphate reductase complex"/>
    <property type="evidence" value="ECO:0007669"/>
    <property type="project" value="TreeGrafter"/>
</dbReference>
<keyword evidence="1 3" id="KW-0547">Nucleotide-binding</keyword>
<dbReference type="InterPro" id="IPR005144">
    <property type="entry name" value="ATP-cone_dom"/>
</dbReference>
<accession>A0A140DTK2</accession>
<evidence type="ECO:0000256" key="1">
    <source>
        <dbReference type="ARBA" id="ARBA00022741"/>
    </source>
</evidence>